<dbReference type="SMART" id="SM00870">
    <property type="entry name" value="Asparaginase"/>
    <property type="match status" value="1"/>
</dbReference>
<dbReference type="Pfam" id="PF17763">
    <property type="entry name" value="Asparaginase_C"/>
    <property type="match status" value="1"/>
</dbReference>
<dbReference type="InterPro" id="IPR006034">
    <property type="entry name" value="Asparaginase/glutaminase-like"/>
</dbReference>
<feature type="active site" evidence="2">
    <location>
        <position position="119"/>
    </location>
</feature>
<dbReference type="InterPro" id="IPR027475">
    <property type="entry name" value="Asparaginase/glutaminase_AS2"/>
</dbReference>
<dbReference type="Gene3D" id="3.40.50.1170">
    <property type="entry name" value="L-asparaginase, N-terminal domain"/>
    <property type="match status" value="1"/>
</dbReference>
<dbReference type="PROSITE" id="PS00917">
    <property type="entry name" value="ASN_GLN_ASE_2"/>
    <property type="match status" value="1"/>
</dbReference>
<dbReference type="RefSeq" id="XP_001747607.1">
    <property type="nucleotide sequence ID" value="XM_001747555.1"/>
</dbReference>
<organism evidence="5 6">
    <name type="scientific">Monosiga brevicollis</name>
    <name type="common">Choanoflagellate</name>
    <dbReference type="NCBI Taxonomy" id="81824"/>
    <lineage>
        <taxon>Eukaryota</taxon>
        <taxon>Choanoflagellata</taxon>
        <taxon>Craspedida</taxon>
        <taxon>Salpingoecidae</taxon>
        <taxon>Monosiga</taxon>
    </lineage>
</organism>
<reference evidence="5 6" key="1">
    <citation type="journal article" date="2008" name="Nature">
        <title>The genome of the choanoflagellate Monosiga brevicollis and the origin of metazoans.</title>
        <authorList>
            <consortium name="JGI Sequencing"/>
            <person name="King N."/>
            <person name="Westbrook M.J."/>
            <person name="Young S.L."/>
            <person name="Kuo A."/>
            <person name="Abedin M."/>
            <person name="Chapman J."/>
            <person name="Fairclough S."/>
            <person name="Hellsten U."/>
            <person name="Isogai Y."/>
            <person name="Letunic I."/>
            <person name="Marr M."/>
            <person name="Pincus D."/>
            <person name="Putnam N."/>
            <person name="Rokas A."/>
            <person name="Wright K.J."/>
            <person name="Zuzow R."/>
            <person name="Dirks W."/>
            <person name="Good M."/>
            <person name="Goodstein D."/>
            <person name="Lemons D."/>
            <person name="Li W."/>
            <person name="Lyons J.B."/>
            <person name="Morris A."/>
            <person name="Nichols S."/>
            <person name="Richter D.J."/>
            <person name="Salamov A."/>
            <person name="Bork P."/>
            <person name="Lim W.A."/>
            <person name="Manning G."/>
            <person name="Miller W.T."/>
            <person name="McGinnis W."/>
            <person name="Shapiro H."/>
            <person name="Tjian R."/>
            <person name="Grigoriev I.V."/>
            <person name="Rokhsar D."/>
        </authorList>
    </citation>
    <scope>NUCLEOTIDE SEQUENCE [LARGE SCALE GENOMIC DNA]</scope>
    <source>
        <strain evidence="6">MX1 / ATCC 50154</strain>
    </source>
</reference>
<dbReference type="InterPro" id="IPR027473">
    <property type="entry name" value="L-asparaginase_C"/>
</dbReference>
<dbReference type="PIRSF" id="PIRSF500176">
    <property type="entry name" value="L_ASNase"/>
    <property type="match status" value="1"/>
</dbReference>
<dbReference type="Pfam" id="PF00710">
    <property type="entry name" value="Asparaginase"/>
    <property type="match status" value="1"/>
</dbReference>
<evidence type="ECO:0000256" key="2">
    <source>
        <dbReference type="PROSITE-ProRule" id="PRU10100"/>
    </source>
</evidence>
<dbReference type="InParanoid" id="A9V4C9"/>
<feature type="domain" description="Asparaginase/glutaminase C-terminal" evidence="4">
    <location>
        <begin position="152"/>
        <end position="230"/>
    </location>
</feature>
<dbReference type="EC" id="3.5.1.1" evidence="1"/>
<evidence type="ECO:0000313" key="5">
    <source>
        <dbReference type="EMBL" id="EDQ87687.1"/>
    </source>
</evidence>
<dbReference type="AlphaFoldDB" id="A9V4C9"/>
<dbReference type="STRING" id="81824.A9V4C9"/>
<evidence type="ECO:0000313" key="6">
    <source>
        <dbReference type="Proteomes" id="UP000001357"/>
    </source>
</evidence>
<dbReference type="GO" id="GO:0004067">
    <property type="term" value="F:asparaginase activity"/>
    <property type="evidence" value="ECO:0000318"/>
    <property type="project" value="GO_Central"/>
</dbReference>
<keyword evidence="6" id="KW-1185">Reference proteome</keyword>
<gene>
    <name evidence="5" type="ORF">MONBRDRAFT_9831</name>
</gene>
<dbReference type="PRINTS" id="PR00139">
    <property type="entry name" value="ASNGLNASE"/>
</dbReference>
<evidence type="ECO:0000256" key="1">
    <source>
        <dbReference type="ARBA" id="ARBA00012920"/>
    </source>
</evidence>
<dbReference type="Gene3D" id="3.40.50.40">
    <property type="match status" value="1"/>
</dbReference>
<dbReference type="PIRSF" id="PIRSF001220">
    <property type="entry name" value="L-ASNase_gatD"/>
    <property type="match status" value="1"/>
</dbReference>
<dbReference type="SUPFAM" id="SSF53774">
    <property type="entry name" value="Glutaminase/Asparaginase"/>
    <property type="match status" value="1"/>
</dbReference>
<dbReference type="eggNOG" id="KOG0503">
    <property type="taxonomic scope" value="Eukaryota"/>
</dbReference>
<dbReference type="InterPro" id="IPR036152">
    <property type="entry name" value="Asp/glu_Ase-like_sf"/>
</dbReference>
<dbReference type="GO" id="GO:0009066">
    <property type="term" value="P:aspartate family amino acid metabolic process"/>
    <property type="evidence" value="ECO:0007669"/>
    <property type="project" value="UniProtKB-ARBA"/>
</dbReference>
<dbReference type="Proteomes" id="UP000001357">
    <property type="component" value="Unassembled WGS sequence"/>
</dbReference>
<dbReference type="InterPro" id="IPR040919">
    <property type="entry name" value="Asparaginase_C"/>
</dbReference>
<dbReference type="EMBL" id="CH991558">
    <property type="protein sequence ID" value="EDQ87687.1"/>
    <property type="molecule type" value="Genomic_DNA"/>
</dbReference>
<proteinExistence type="predicted"/>
<dbReference type="InterPro" id="IPR037152">
    <property type="entry name" value="L-asparaginase_N_sf"/>
</dbReference>
<evidence type="ECO:0000259" key="4">
    <source>
        <dbReference type="Pfam" id="PF17763"/>
    </source>
</evidence>
<name>A9V4C9_MONBE</name>
<accession>A9V4C9</accession>
<dbReference type="GeneID" id="5892763"/>
<dbReference type="PANTHER" id="PTHR11707:SF28">
    <property type="entry name" value="60 KDA LYSOPHOSPHOLIPASE"/>
    <property type="match status" value="1"/>
</dbReference>
<feature type="domain" description="L-asparaginase N-terminal" evidence="3">
    <location>
        <begin position="69"/>
        <end position="127"/>
    </location>
</feature>
<sequence length="285" mass="31722">MSQLAEQLSPPNSAGSAFEDEANAVTAAAAAAASIVRDLSILNDKSYALHHLQQSHDTGCVTPVLRLTPQMHRRIYYEFLEYAPLLDSSCMDMRSWSRIADDICRFYDKYDGFLIIHGTDTMTYTGVIERRELIHRPTEIERFRVSGALDPNVCVIRIFPGITAQALRAFLAPPMRGAVLQTYGAGNAPDDRPELFEPFREATARGCLIINCTQCIHGNVTDSYKANEEYEQIRTALQPLLMCTAANRGDLVWLKELHVGDKLASTLTPAREAGNKVIQPLSHVR</sequence>
<dbReference type="KEGG" id="mbr:MONBRDRAFT_9831"/>
<dbReference type="PROSITE" id="PS51732">
    <property type="entry name" value="ASN_GLN_ASE_3"/>
    <property type="match status" value="1"/>
</dbReference>
<evidence type="ECO:0000259" key="3">
    <source>
        <dbReference type="Pfam" id="PF00710"/>
    </source>
</evidence>
<dbReference type="InterPro" id="IPR027474">
    <property type="entry name" value="L-asparaginase_N"/>
</dbReference>
<dbReference type="PANTHER" id="PTHR11707">
    <property type="entry name" value="L-ASPARAGINASE"/>
    <property type="match status" value="1"/>
</dbReference>
<protein>
    <recommendedName>
        <fullName evidence="1">asparaginase</fullName>
        <ecNumber evidence="1">3.5.1.1</ecNumber>
    </recommendedName>
</protein>